<accession>A0ACC2LCS6</accession>
<gene>
    <name evidence="1" type="ORF">MRB53_024592</name>
</gene>
<organism evidence="1 2">
    <name type="scientific">Persea americana</name>
    <name type="common">Avocado</name>
    <dbReference type="NCBI Taxonomy" id="3435"/>
    <lineage>
        <taxon>Eukaryota</taxon>
        <taxon>Viridiplantae</taxon>
        <taxon>Streptophyta</taxon>
        <taxon>Embryophyta</taxon>
        <taxon>Tracheophyta</taxon>
        <taxon>Spermatophyta</taxon>
        <taxon>Magnoliopsida</taxon>
        <taxon>Magnoliidae</taxon>
        <taxon>Laurales</taxon>
        <taxon>Lauraceae</taxon>
        <taxon>Persea</taxon>
    </lineage>
</organism>
<reference evidence="1 2" key="1">
    <citation type="journal article" date="2022" name="Hortic Res">
        <title>A haplotype resolved chromosomal level avocado genome allows analysis of novel avocado genes.</title>
        <authorList>
            <person name="Nath O."/>
            <person name="Fletcher S.J."/>
            <person name="Hayward A."/>
            <person name="Shaw L.M."/>
            <person name="Masouleh A.K."/>
            <person name="Furtado A."/>
            <person name="Henry R.J."/>
            <person name="Mitter N."/>
        </authorList>
    </citation>
    <scope>NUCLEOTIDE SEQUENCE [LARGE SCALE GENOMIC DNA]</scope>
    <source>
        <strain evidence="2">cv. Hass</strain>
    </source>
</reference>
<sequence>MQSTHVRNILKPPSPILQSTLVSFSTLCGPPLPGKFIPNHPILAVLSKSSHPQTDLRALHAHTVTSGLLLDPFAASRIVQLFLKSDPSLARAIFHSLHHPDVYTWNAMIMAHPDAHSSVAHYFRMLQAGAPPNNYTFALLVKACVEGRTDILVAMKVHGQILKRGVEDLLVVRNSLINMYCNMGCLKEARALFDLSSRLDLISWNSMISGYGKAGDVVSARDLFEEMPERSLVSWGAMIDGYVRKGGFLEALKLFNEMMVGGMKPDVVILVSVLKGCAQLGALDQGRWIHIYVEKNRLGWERNVVLSTALIDMYAKCGCIDHALEVFNGVGEGDVVLWNAMIGGLAMHGLGQDALEMFWGMKRKGLVPNETTFVNVLCACTHAGMVERGREIFCSMKKDYGVEPQREHYGCLADLLGRAGLVREAEEVITNMPMEPQPSQWGALMAACRTHNNVKVGERIGKRLISLEPHDGGRYVLLSNVYAGASRWEDALEMRRVMEEKGAKKERGCSFIECNGVVHEFSVGDKSHPQCRGIYEKLSEMERELKKVGYAQDTSQMLVEMGDEEDKGIALSYHSEKLAIAFGIINMGQGTPIRVVKNLRVCRDCHAYTKLVSKVYKIEIVVRDRNRFHRFRDGLCSCMDYW</sequence>
<keyword evidence="2" id="KW-1185">Reference proteome</keyword>
<protein>
    <submittedName>
        <fullName evidence="1">Uncharacterized protein</fullName>
    </submittedName>
</protein>
<comment type="caution">
    <text evidence="1">The sequence shown here is derived from an EMBL/GenBank/DDBJ whole genome shotgun (WGS) entry which is preliminary data.</text>
</comment>
<proteinExistence type="predicted"/>
<evidence type="ECO:0000313" key="2">
    <source>
        <dbReference type="Proteomes" id="UP001234297"/>
    </source>
</evidence>
<dbReference type="EMBL" id="CM056815">
    <property type="protein sequence ID" value="KAJ8631269.1"/>
    <property type="molecule type" value="Genomic_DNA"/>
</dbReference>
<name>A0ACC2LCS6_PERAE</name>
<dbReference type="Proteomes" id="UP001234297">
    <property type="component" value="Chromosome 7"/>
</dbReference>
<evidence type="ECO:0000313" key="1">
    <source>
        <dbReference type="EMBL" id="KAJ8631269.1"/>
    </source>
</evidence>